<reference evidence="2" key="1">
    <citation type="journal article" date="2019" name="Int. J. Syst. Evol. Microbiol.">
        <title>The Global Catalogue of Microorganisms (GCM) 10K type strain sequencing project: providing services to taxonomists for standard genome sequencing and annotation.</title>
        <authorList>
            <consortium name="The Broad Institute Genomics Platform"/>
            <consortium name="The Broad Institute Genome Sequencing Center for Infectious Disease"/>
            <person name="Wu L."/>
            <person name="Ma J."/>
        </authorList>
    </citation>
    <scope>NUCLEOTIDE SEQUENCE [LARGE SCALE GENOMIC DNA]</scope>
    <source>
        <strain evidence="2">CCM 8979</strain>
    </source>
</reference>
<dbReference type="RefSeq" id="WP_203643365.1">
    <property type="nucleotide sequence ID" value="NZ_BOLN01000002.1"/>
</dbReference>
<proteinExistence type="predicted"/>
<dbReference type="Proteomes" id="UP001597189">
    <property type="component" value="Unassembled WGS sequence"/>
</dbReference>
<evidence type="ECO:0000313" key="1">
    <source>
        <dbReference type="EMBL" id="MFD1454587.1"/>
    </source>
</evidence>
<name>A0ABW4D3L5_9LACO</name>
<protein>
    <submittedName>
        <fullName evidence="1">Uncharacterized protein</fullName>
    </submittedName>
</protein>
<comment type="caution">
    <text evidence="1">The sequence shown here is derived from an EMBL/GenBank/DDBJ whole genome shotgun (WGS) entry which is preliminary data.</text>
</comment>
<organism evidence="1 2">
    <name type="scientific">Levilactobacillus lanxiensis</name>
    <dbReference type="NCBI Taxonomy" id="2799568"/>
    <lineage>
        <taxon>Bacteria</taxon>
        <taxon>Bacillati</taxon>
        <taxon>Bacillota</taxon>
        <taxon>Bacilli</taxon>
        <taxon>Lactobacillales</taxon>
        <taxon>Lactobacillaceae</taxon>
        <taxon>Levilactobacillus</taxon>
    </lineage>
</organism>
<evidence type="ECO:0000313" key="2">
    <source>
        <dbReference type="Proteomes" id="UP001597189"/>
    </source>
</evidence>
<accession>A0ABW4D3L5</accession>
<keyword evidence="2" id="KW-1185">Reference proteome</keyword>
<gene>
    <name evidence="1" type="ORF">ACFQ44_02680</name>
</gene>
<dbReference type="EMBL" id="JBHTOD010000002">
    <property type="protein sequence ID" value="MFD1454587.1"/>
    <property type="molecule type" value="Genomic_DNA"/>
</dbReference>
<sequence length="149" mass="17448">MKARPSQRQKLAELGNMERHPFKGIFERYGIKSGYKGEEPTILLRQVRLIPTEQLLTDHLWFNLTKGFQRLGQLERGDVIHFNGRVNSYVKGYRGHQLNLFSELSLDYQLSWPTKVCRPADSPARPPLPTERWQLITLIQTQNQDLPRH</sequence>